<accession>A0ABW5DMY0</accession>
<sequence>MQLFSLSGKVALVTGANTGIGQGIAIALAEAGASVVGVGRSSMEETAAEIAKLGGNFAEVKADLGSIKVIPGVIESALKAFGRLDILVNNAGIIRRADALEFTEEDWDAVIDVNLKSAFFLAQAAGRQFVAQGSGGKVINIASLLSFQGGIRVASYTASKSGIDGLTKLLANEWAAKGINVNGIAPGYFVTNNTEQLRGDEKRFADISARIPAGRWGKPGDLAGAAVFLASAASDYVHGITLPVDGGWLGR</sequence>
<organism evidence="3 4">
    <name type="scientific">Lacibacterium aquatile</name>
    <dbReference type="NCBI Taxonomy" id="1168082"/>
    <lineage>
        <taxon>Bacteria</taxon>
        <taxon>Pseudomonadati</taxon>
        <taxon>Pseudomonadota</taxon>
        <taxon>Alphaproteobacteria</taxon>
        <taxon>Rhodospirillales</taxon>
        <taxon>Rhodospirillaceae</taxon>
    </lineage>
</organism>
<dbReference type="Proteomes" id="UP001597295">
    <property type="component" value="Unassembled WGS sequence"/>
</dbReference>
<comment type="caution">
    <text evidence="3">The sequence shown here is derived from an EMBL/GenBank/DDBJ whole genome shotgun (WGS) entry which is preliminary data.</text>
</comment>
<evidence type="ECO:0000313" key="4">
    <source>
        <dbReference type="Proteomes" id="UP001597295"/>
    </source>
</evidence>
<reference evidence="4" key="1">
    <citation type="journal article" date="2019" name="Int. J. Syst. Evol. Microbiol.">
        <title>The Global Catalogue of Microorganisms (GCM) 10K type strain sequencing project: providing services to taxonomists for standard genome sequencing and annotation.</title>
        <authorList>
            <consortium name="The Broad Institute Genomics Platform"/>
            <consortium name="The Broad Institute Genome Sequencing Center for Infectious Disease"/>
            <person name="Wu L."/>
            <person name="Ma J."/>
        </authorList>
    </citation>
    <scope>NUCLEOTIDE SEQUENCE [LARGE SCALE GENOMIC DNA]</scope>
    <source>
        <strain evidence="4">CGMCC 1.19062</strain>
    </source>
</reference>
<dbReference type="PANTHER" id="PTHR42760:SF5">
    <property type="entry name" value="2-DEHYDRO-3-DEOXY-D-GLUCONATE 5-DEHYDROGENASE"/>
    <property type="match status" value="1"/>
</dbReference>
<dbReference type="EMBL" id="JBHUIP010000003">
    <property type="protein sequence ID" value="MFD2261873.1"/>
    <property type="molecule type" value="Genomic_DNA"/>
</dbReference>
<keyword evidence="2 3" id="KW-0560">Oxidoreductase</keyword>
<evidence type="ECO:0000313" key="3">
    <source>
        <dbReference type="EMBL" id="MFD2261873.1"/>
    </source>
</evidence>
<comment type="similarity">
    <text evidence="1">Belongs to the short-chain dehydrogenases/reductases (SDR) family.</text>
</comment>
<dbReference type="NCBIfam" id="TIGR01832">
    <property type="entry name" value="kduD"/>
    <property type="match status" value="1"/>
</dbReference>
<dbReference type="PRINTS" id="PR00081">
    <property type="entry name" value="GDHRDH"/>
</dbReference>
<proteinExistence type="inferred from homology"/>
<gene>
    <name evidence="3" type="primary">kduD</name>
    <name evidence="3" type="ORF">ACFSM5_03170</name>
</gene>
<dbReference type="SUPFAM" id="SSF51735">
    <property type="entry name" value="NAD(P)-binding Rossmann-fold domains"/>
    <property type="match status" value="1"/>
</dbReference>
<evidence type="ECO:0000256" key="2">
    <source>
        <dbReference type="ARBA" id="ARBA00023002"/>
    </source>
</evidence>
<dbReference type="PRINTS" id="PR00080">
    <property type="entry name" value="SDRFAMILY"/>
</dbReference>
<dbReference type="EC" id="1.1.1.127" evidence="3"/>
<dbReference type="InterPro" id="IPR036291">
    <property type="entry name" value="NAD(P)-bd_dom_sf"/>
</dbReference>
<dbReference type="RefSeq" id="WP_379874787.1">
    <property type="nucleotide sequence ID" value="NZ_JBHUIP010000003.1"/>
</dbReference>
<dbReference type="GO" id="GO:0047001">
    <property type="term" value="F:2-dehydro-3-deoxy-D-gluconate 5-dehydrogenase activity"/>
    <property type="evidence" value="ECO:0007669"/>
    <property type="project" value="UniProtKB-EC"/>
</dbReference>
<dbReference type="InterPro" id="IPR020904">
    <property type="entry name" value="Sc_DH/Rdtase_CS"/>
</dbReference>
<dbReference type="InterPro" id="IPR011286">
    <property type="entry name" value="2-deoxy-D-gluc_3_DH"/>
</dbReference>
<dbReference type="InterPro" id="IPR002347">
    <property type="entry name" value="SDR_fam"/>
</dbReference>
<dbReference type="PROSITE" id="PS00061">
    <property type="entry name" value="ADH_SHORT"/>
    <property type="match status" value="1"/>
</dbReference>
<evidence type="ECO:0000256" key="1">
    <source>
        <dbReference type="ARBA" id="ARBA00006484"/>
    </source>
</evidence>
<keyword evidence="4" id="KW-1185">Reference proteome</keyword>
<protein>
    <submittedName>
        <fullName evidence="3">2-dehydro-3-deoxy-D-gluconate 5-dehydrogenase KduD</fullName>
        <ecNumber evidence="3">1.1.1.127</ecNumber>
    </submittedName>
</protein>
<name>A0ABW5DMY0_9PROT</name>
<dbReference type="PANTHER" id="PTHR42760">
    <property type="entry name" value="SHORT-CHAIN DEHYDROGENASES/REDUCTASES FAMILY MEMBER"/>
    <property type="match status" value="1"/>
</dbReference>
<dbReference type="Pfam" id="PF13561">
    <property type="entry name" value="adh_short_C2"/>
    <property type="match status" value="1"/>
</dbReference>
<dbReference type="Gene3D" id="3.40.50.720">
    <property type="entry name" value="NAD(P)-binding Rossmann-like Domain"/>
    <property type="match status" value="1"/>
</dbReference>